<dbReference type="GO" id="GO:0016646">
    <property type="term" value="F:oxidoreductase activity, acting on the CH-NH group of donors, NAD or NADP as acceptor"/>
    <property type="evidence" value="ECO:0007669"/>
    <property type="project" value="UniProtKB-ARBA"/>
</dbReference>
<dbReference type="PANTHER" id="PTHR43567">
    <property type="entry name" value="FLAVOREDOXIN-RELATED-RELATED"/>
    <property type="match status" value="1"/>
</dbReference>
<protein>
    <submittedName>
        <fullName evidence="3">Flavin reductase</fullName>
    </submittedName>
</protein>
<evidence type="ECO:0000313" key="4">
    <source>
        <dbReference type="Proteomes" id="UP000036951"/>
    </source>
</evidence>
<gene>
    <name evidence="3" type="ORF">ACU52_03205</name>
</gene>
<dbReference type="EMBL" id="LFQU01000003">
    <property type="protein sequence ID" value="KOO69369.1"/>
    <property type="molecule type" value="Genomic_DNA"/>
</dbReference>
<dbReference type="InterPro" id="IPR002563">
    <property type="entry name" value="Flavin_Rdtase-like_dom"/>
</dbReference>
<dbReference type="Pfam" id="PF01613">
    <property type="entry name" value="Flavin_Reduct"/>
    <property type="match status" value="1"/>
</dbReference>
<keyword evidence="4" id="KW-1185">Reference proteome</keyword>
<dbReference type="InterPro" id="IPR052174">
    <property type="entry name" value="Flavoredoxin"/>
</dbReference>
<evidence type="ECO:0000313" key="3">
    <source>
        <dbReference type="EMBL" id="KOO69369.1"/>
    </source>
</evidence>
<dbReference type="Proteomes" id="UP000036951">
    <property type="component" value="Unassembled WGS sequence"/>
</dbReference>
<name>A0A8E1R0N5_9BACT</name>
<dbReference type="InterPro" id="IPR012349">
    <property type="entry name" value="Split_barrel_FMN-bd"/>
</dbReference>
<proteinExistence type="inferred from homology"/>
<dbReference type="OrthoDB" id="9791490at2"/>
<feature type="domain" description="Flavin reductase like" evidence="2">
    <location>
        <begin position="22"/>
        <end position="168"/>
    </location>
</feature>
<reference evidence="3 4" key="1">
    <citation type="submission" date="2015-06" db="EMBL/GenBank/DDBJ databases">
        <title>Prevotella sp. 109, sp. nov., a novel member of the family Prevotellaceae isolated from human faeces.</title>
        <authorList>
            <person name="Shkoporov A.N."/>
            <person name="Chaplin A.V."/>
            <person name="Kafarskaia L.I."/>
            <person name="Efimov B.A."/>
        </authorList>
    </citation>
    <scope>NUCLEOTIDE SEQUENCE [LARGE SCALE GENOMIC DNA]</scope>
    <source>
        <strain evidence="3 4">109</strain>
    </source>
</reference>
<dbReference type="GO" id="GO:0010181">
    <property type="term" value="F:FMN binding"/>
    <property type="evidence" value="ECO:0007669"/>
    <property type="project" value="InterPro"/>
</dbReference>
<dbReference type="AlphaFoldDB" id="A0A8E1R0N5"/>
<dbReference type="RefSeq" id="WP_053397738.1">
    <property type="nucleotide sequence ID" value="NZ_LFQU01000003.1"/>
</dbReference>
<organism evidence="3 4">
    <name type="scientific">Xylanibacter rarus</name>
    <dbReference type="NCBI Taxonomy" id="1676614"/>
    <lineage>
        <taxon>Bacteria</taxon>
        <taxon>Pseudomonadati</taxon>
        <taxon>Bacteroidota</taxon>
        <taxon>Bacteroidia</taxon>
        <taxon>Bacteroidales</taxon>
        <taxon>Prevotellaceae</taxon>
        <taxon>Xylanibacter</taxon>
    </lineage>
</organism>
<dbReference type="Gene3D" id="2.30.110.10">
    <property type="entry name" value="Electron Transport, Fmn-binding Protein, Chain A"/>
    <property type="match status" value="1"/>
</dbReference>
<evidence type="ECO:0000259" key="2">
    <source>
        <dbReference type="Pfam" id="PF01613"/>
    </source>
</evidence>
<comment type="similarity">
    <text evidence="1">Belongs to the flavoredoxin family.</text>
</comment>
<accession>A0A8E1R0N5</accession>
<comment type="caution">
    <text evidence="3">The sequence shown here is derived from an EMBL/GenBank/DDBJ whole genome shotgun (WGS) entry which is preliminary data.</text>
</comment>
<dbReference type="SUPFAM" id="SSF50475">
    <property type="entry name" value="FMN-binding split barrel"/>
    <property type="match status" value="1"/>
</dbReference>
<dbReference type="PANTHER" id="PTHR43567:SF5">
    <property type="entry name" value="HYPOTHETICAL CYTOSOLIC PROTEIN"/>
    <property type="match status" value="1"/>
</dbReference>
<evidence type="ECO:0000256" key="1">
    <source>
        <dbReference type="ARBA" id="ARBA00038054"/>
    </source>
</evidence>
<sequence>MKKVDIKTLNENFIEAIGKEWMLIASGNRDHFNVMTASWGCVGWLWNKPVAVIFVRPERFTHDFIEDNAVVTLSFLGKDPDMRSIYNLCGSKSGRECDKVKATELMPVDTECGSVTFKQARLTLECEKLYKDNIKPECFLNPEISKWYGGSHGGYHDAYILEIKNVYVSQ</sequence>